<dbReference type="Pfam" id="PF17286">
    <property type="entry name" value="PRMT5_C"/>
    <property type="match status" value="1"/>
</dbReference>
<sequence>MATLGLKPQSHIAQSLQSDSQLLSHLFNIGYNCFILPITNHIYRQKCKDYFQQCTSSKLQLQSQSEYILDTLTVPFPELQDTALLNGNHIQHTIGLISSWIELDSYNSIINEFSFQVLYNEISYANYLGIKTFILTPPKNINNIQIFSSNVSNILSIFPSIHISISLPISLDFNNDSIDLFNIYSTWETWNSIRSICDYNPNLSVALGASNTNIPAAILDRWLLEPIKFYLISSSKFIKNAKNYPVLHKFNQLIIWKLLKYKTLDTPIFILHGIDKSNNPHSNHTSSSLIEYDNKLNKSTYLSYLQHLINISHKETLLPYMYSFTLNALKESKVTLSSNPSLILQSPLEPLVNDLENYTYKVFEQDTFKYEQYERAIIKALIDLSKLKTSQNNKKIHILFLGPGRGPLIDRFFSALEFLSLSPSNFKITAIEKNSNVIIYLDQKNSQLWNNNVNLFNMDARNYQNHEDLINNYHQPFDMIISELIGSFGCNELMPECIDSVSSSDLCHENCIFIPQKLNSYISPVYSPHLWKLASKMSVDKLYVPMIPEMEYLTDEPELIWSFTSKVTNRGESLNQIYHLSSNKHNSRQSRVAISPQRKGLIHGLAGFFSSVLYADIEVDNLPKQPGVIDCVSWLPAYLPLETPLNLLEDQEISIFIRRVCLNQSVWYEWSIECFLYTLISKNFGNSPKTSFSTPSPQSNEFLQISKLPNTSTISPESSIENNQLQFNNTTDGDNFSNDDYSLKLKKSITDSNGYFNDTDNCKVKISTGISRIYNLNGKGFKFSLF</sequence>
<feature type="domain" description="PRMT5 arginine-N-methyltransferase" evidence="5">
    <location>
        <begin position="341"/>
        <end position="503"/>
    </location>
</feature>
<keyword evidence="9" id="KW-1185">Reference proteome</keyword>
<evidence type="ECO:0000313" key="8">
    <source>
        <dbReference type="EMBL" id="GMM45501.1"/>
    </source>
</evidence>
<evidence type="ECO:0000256" key="4">
    <source>
        <dbReference type="PROSITE-ProRule" id="PRU01015"/>
    </source>
</evidence>
<protein>
    <submittedName>
        <fullName evidence="8">Protein arginine N-methyltransferase</fullName>
    </submittedName>
</protein>
<dbReference type="InterPro" id="IPR035247">
    <property type="entry name" value="PRMT5_TIM"/>
</dbReference>
<evidence type="ECO:0000259" key="7">
    <source>
        <dbReference type="Pfam" id="PF17286"/>
    </source>
</evidence>
<dbReference type="InterPro" id="IPR035248">
    <property type="entry name" value="PRMT5_C"/>
</dbReference>
<dbReference type="GO" id="GO:0016274">
    <property type="term" value="F:protein-arginine N-methyltransferase activity"/>
    <property type="evidence" value="ECO:0007669"/>
    <property type="project" value="InterPro"/>
</dbReference>
<dbReference type="InterPro" id="IPR029063">
    <property type="entry name" value="SAM-dependent_MTases_sf"/>
</dbReference>
<dbReference type="EMBL" id="BTGB01000002">
    <property type="protein sequence ID" value="GMM45501.1"/>
    <property type="molecule type" value="Genomic_DNA"/>
</dbReference>
<evidence type="ECO:0000313" key="9">
    <source>
        <dbReference type="Proteomes" id="UP001378960"/>
    </source>
</evidence>
<dbReference type="InterPro" id="IPR025799">
    <property type="entry name" value="Arg_MeTrfase"/>
</dbReference>
<comment type="caution">
    <text evidence="8">The sequence shown here is derived from an EMBL/GenBank/DDBJ whole genome shotgun (WGS) entry which is preliminary data.</text>
</comment>
<dbReference type="PANTHER" id="PTHR10738">
    <property type="entry name" value="PROTEIN ARGININE N-METHYLTRANSFERASE 5"/>
    <property type="match status" value="1"/>
</dbReference>
<name>A0AAV5R2L6_PICKL</name>
<proteinExistence type="predicted"/>
<feature type="domain" description="PRMT5 oligomerisation" evidence="7">
    <location>
        <begin position="519"/>
        <end position="723"/>
    </location>
</feature>
<dbReference type="Gene3D" id="2.70.160.11">
    <property type="entry name" value="Hnrnp arginine n-methyltransferase1"/>
    <property type="match status" value="1"/>
</dbReference>
<dbReference type="PROSITE" id="PS51678">
    <property type="entry name" value="SAM_MT_PRMT"/>
    <property type="match status" value="1"/>
</dbReference>
<accession>A0AAV5R2L6</accession>
<evidence type="ECO:0000259" key="5">
    <source>
        <dbReference type="Pfam" id="PF05185"/>
    </source>
</evidence>
<dbReference type="GO" id="GO:0005829">
    <property type="term" value="C:cytosol"/>
    <property type="evidence" value="ECO:0007669"/>
    <property type="project" value="TreeGrafter"/>
</dbReference>
<dbReference type="GO" id="GO:0032259">
    <property type="term" value="P:methylation"/>
    <property type="evidence" value="ECO:0007669"/>
    <property type="project" value="UniProtKB-KW"/>
</dbReference>
<keyword evidence="2 4" id="KW-0808">Transferase</keyword>
<evidence type="ECO:0000256" key="1">
    <source>
        <dbReference type="ARBA" id="ARBA00022603"/>
    </source>
</evidence>
<dbReference type="Gene3D" id="3.40.50.150">
    <property type="entry name" value="Vaccinia Virus protein VP39"/>
    <property type="match status" value="1"/>
</dbReference>
<dbReference type="GO" id="GO:0006355">
    <property type="term" value="P:regulation of DNA-templated transcription"/>
    <property type="evidence" value="ECO:0007669"/>
    <property type="project" value="TreeGrafter"/>
</dbReference>
<keyword evidence="3 4" id="KW-0949">S-adenosyl-L-methionine</keyword>
<reference evidence="8 9" key="1">
    <citation type="journal article" date="2023" name="Elife">
        <title>Identification of key yeast species and microbe-microbe interactions impacting larval growth of Drosophila in the wild.</title>
        <authorList>
            <person name="Mure A."/>
            <person name="Sugiura Y."/>
            <person name="Maeda R."/>
            <person name="Honda K."/>
            <person name="Sakurai N."/>
            <person name="Takahashi Y."/>
            <person name="Watada M."/>
            <person name="Katoh T."/>
            <person name="Gotoh A."/>
            <person name="Gotoh Y."/>
            <person name="Taniguchi I."/>
            <person name="Nakamura K."/>
            <person name="Hayashi T."/>
            <person name="Katayama T."/>
            <person name="Uemura T."/>
            <person name="Hattori Y."/>
        </authorList>
    </citation>
    <scope>NUCLEOTIDE SEQUENCE [LARGE SCALE GENOMIC DNA]</scope>
    <source>
        <strain evidence="8 9">PK-24</strain>
    </source>
</reference>
<dbReference type="SUPFAM" id="SSF53335">
    <property type="entry name" value="S-adenosyl-L-methionine-dependent methyltransferases"/>
    <property type="match status" value="1"/>
</dbReference>
<dbReference type="Gene3D" id="3.20.20.150">
    <property type="entry name" value="Divalent-metal-dependent TIM barrel enzymes"/>
    <property type="match status" value="1"/>
</dbReference>
<organism evidence="8 9">
    <name type="scientific">Pichia kluyveri</name>
    <name type="common">Yeast</name>
    <dbReference type="NCBI Taxonomy" id="36015"/>
    <lineage>
        <taxon>Eukaryota</taxon>
        <taxon>Fungi</taxon>
        <taxon>Dikarya</taxon>
        <taxon>Ascomycota</taxon>
        <taxon>Saccharomycotina</taxon>
        <taxon>Pichiomycetes</taxon>
        <taxon>Pichiales</taxon>
        <taxon>Pichiaceae</taxon>
        <taxon>Pichia</taxon>
    </lineage>
</organism>
<gene>
    <name evidence="8" type="ORF">DAPK24_020760</name>
</gene>
<dbReference type="GO" id="GO:0005634">
    <property type="term" value="C:nucleus"/>
    <property type="evidence" value="ECO:0007669"/>
    <property type="project" value="TreeGrafter"/>
</dbReference>
<dbReference type="Proteomes" id="UP001378960">
    <property type="component" value="Unassembled WGS sequence"/>
</dbReference>
<feature type="domain" description="PRMT5 TIM barrel" evidence="6">
    <location>
        <begin position="30"/>
        <end position="296"/>
    </location>
</feature>
<dbReference type="Pfam" id="PF05185">
    <property type="entry name" value="PRMT5"/>
    <property type="match status" value="1"/>
</dbReference>
<evidence type="ECO:0000259" key="6">
    <source>
        <dbReference type="Pfam" id="PF17285"/>
    </source>
</evidence>
<keyword evidence="1 4" id="KW-0489">Methyltransferase</keyword>
<dbReference type="PANTHER" id="PTHR10738:SF0">
    <property type="entry name" value="PROTEIN ARGININE N-METHYLTRANSFERASE 5"/>
    <property type="match status" value="1"/>
</dbReference>
<dbReference type="Pfam" id="PF17285">
    <property type="entry name" value="PRMT5_TIM"/>
    <property type="match status" value="1"/>
</dbReference>
<dbReference type="AlphaFoldDB" id="A0AAV5R2L6"/>
<dbReference type="InterPro" id="IPR035075">
    <property type="entry name" value="PRMT5"/>
</dbReference>
<evidence type="ECO:0000256" key="3">
    <source>
        <dbReference type="ARBA" id="ARBA00022691"/>
    </source>
</evidence>
<evidence type="ECO:0000256" key="2">
    <source>
        <dbReference type="ARBA" id="ARBA00022679"/>
    </source>
</evidence>